<reference evidence="12" key="1">
    <citation type="submission" date="2018-02" db="EMBL/GenBank/DDBJ databases">
        <title>Rhizophora mucronata_Transcriptome.</title>
        <authorList>
            <person name="Meera S.P."/>
            <person name="Sreeshan A."/>
            <person name="Augustine A."/>
        </authorList>
    </citation>
    <scope>NUCLEOTIDE SEQUENCE</scope>
    <source>
        <tissue evidence="12">Leaf</tissue>
    </source>
</reference>
<evidence type="ECO:0000256" key="5">
    <source>
        <dbReference type="ARBA" id="ARBA00022676"/>
    </source>
</evidence>
<dbReference type="SMART" id="SM00671">
    <property type="entry name" value="SEL1"/>
    <property type="match status" value="3"/>
</dbReference>
<comment type="pathway">
    <text evidence="1">Protein modification; protein glycosylation.</text>
</comment>
<sequence length="815" mass="92237">MCRTVLIYSSIQISSCYLQAMAQMMVGLVVTSMCKTPNCQNLTFLQAYSCYLEALRIQPTFAIAWSNLAGLFMESGDLNRALQYYKEAVKLKPTFPDAYLNLGNVYKALGLPQEAIVCYQRAVQTRPNYAIAYGNLASTYYERNQLDLAILHYKQAIACDPRFLEAYNNLGNALKDVGKVEEAIQCYTQCLTLQPSHPQALTNLGNIYMEWNMIPAAASYYKATLAVTTGLSAPFNNLAVIYKQQGNYADAISCYNEVLRIDPLAADGLVNRGNTYKEIGRVSEAIQDYIHAITIRPSMAEAHANLASAYKDSGLVDPAIKSYRHALHLRPDFPEATCNLLHTLQCVCNWEDRDKNFSEVEAIIRRQITTSVLPSVQPFHAIAYPIDSILALEISRKYAAHCSFIASRFALPPFNQPAPYPIKRDLGERLRIGYVSSDFGNHPLSHLMGSVFGMHNRENVEVFCYALSPNDGTEWRQRIQSEAEHFVDVSPMSSDMIAKFINEDKIHVLINLNGYTKGARNEIFAMQPAPIQVSYMGFPGTTGATYIDYLVTDEFVSPLRFSDIYSEKLVHLPHCYFVNDYKQRNRDVLDPMCQPKRSDYGLPEDKFIFACFNQLYKMDPEIFDTWCNILKRVPNSALWLLRFPAAGEMRLRSYAAVNGVQPDQIIFTDVAMKSEHIRRSALADLFLDTPLCNAHTTGTDILWAGLPMVTLPLKKMATRVAGSLCLATGLGDEMIVNNMKEYEEKAVSLALDRPKLQAFCNKLKAVRMSCPLFDTARWVRNLERAYFKMWNIHCSGQRPRHFKVTENDSEFPYNR</sequence>
<dbReference type="FunFam" id="3.40.50.2000:FF:000070">
    <property type="entry name" value="probable UDP-N-acetylglucosamine--peptide N-acetylglucosaminyltransferase SEC"/>
    <property type="match status" value="1"/>
</dbReference>
<dbReference type="FunFam" id="1.25.40.10:FF:000131">
    <property type="entry name" value="probable UDP-N-acetylglucosamine--peptide N-acetylglucosaminyltransferase SEC"/>
    <property type="match status" value="1"/>
</dbReference>
<dbReference type="EMBL" id="GGEC01038342">
    <property type="protein sequence ID" value="MBX18826.1"/>
    <property type="molecule type" value="Transcribed_RNA"/>
</dbReference>
<feature type="repeat" description="TPR" evidence="10">
    <location>
        <begin position="62"/>
        <end position="95"/>
    </location>
</feature>
<dbReference type="Pfam" id="PF13844">
    <property type="entry name" value="Glyco_transf_41"/>
    <property type="match status" value="2"/>
</dbReference>
<dbReference type="PANTHER" id="PTHR44366">
    <property type="entry name" value="UDP-N-ACETYLGLUCOSAMINE--PEPTIDE N-ACETYLGLUCOSAMINYLTRANSFERASE 110 KDA SUBUNIT"/>
    <property type="match status" value="1"/>
</dbReference>
<dbReference type="EC" id="2.4.1.255" evidence="3"/>
<feature type="repeat" description="TPR" evidence="10">
    <location>
        <begin position="266"/>
        <end position="299"/>
    </location>
</feature>
<dbReference type="GO" id="GO:0006493">
    <property type="term" value="P:protein O-linked glycosylation"/>
    <property type="evidence" value="ECO:0007669"/>
    <property type="project" value="InterPro"/>
</dbReference>
<evidence type="ECO:0000313" key="12">
    <source>
        <dbReference type="EMBL" id="MBX18826.1"/>
    </source>
</evidence>
<feature type="repeat" description="TPR" evidence="10">
    <location>
        <begin position="130"/>
        <end position="163"/>
    </location>
</feature>
<dbReference type="PANTHER" id="PTHR44366:SF1">
    <property type="entry name" value="UDP-N-ACETYLGLUCOSAMINE--PEPTIDE N-ACETYLGLUCOSAMINYLTRANSFERASE 110 KDA SUBUNIT"/>
    <property type="match status" value="1"/>
</dbReference>
<keyword evidence="8 10" id="KW-0802">TPR repeat</keyword>
<evidence type="ECO:0000256" key="4">
    <source>
        <dbReference type="ARBA" id="ARBA00019143"/>
    </source>
</evidence>
<keyword evidence="6" id="KW-0808">Transferase</keyword>
<feature type="domain" description="O-GlcNAc transferase C-terminal" evidence="11">
    <location>
        <begin position="347"/>
        <end position="584"/>
    </location>
</feature>
<dbReference type="AlphaFoldDB" id="A0A2P2LLJ3"/>
<dbReference type="Gene3D" id="3.40.50.11380">
    <property type="match status" value="1"/>
</dbReference>
<evidence type="ECO:0000256" key="8">
    <source>
        <dbReference type="ARBA" id="ARBA00022803"/>
    </source>
</evidence>
<evidence type="ECO:0000256" key="2">
    <source>
        <dbReference type="ARBA" id="ARBA00005386"/>
    </source>
</evidence>
<dbReference type="InterPro" id="IPR006597">
    <property type="entry name" value="Sel1-like"/>
</dbReference>
<name>A0A2P2LLJ3_RHIMU</name>
<accession>A0A2P2LLJ3</accession>
<feature type="repeat" description="TPR" evidence="10">
    <location>
        <begin position="300"/>
        <end position="333"/>
    </location>
</feature>
<evidence type="ECO:0000256" key="9">
    <source>
        <dbReference type="ARBA" id="ARBA00022941"/>
    </source>
</evidence>
<dbReference type="Gene3D" id="3.40.50.2000">
    <property type="entry name" value="Glycogen Phosphorylase B"/>
    <property type="match status" value="1"/>
</dbReference>
<proteinExistence type="inferred from homology"/>
<dbReference type="PROSITE" id="PS50005">
    <property type="entry name" value="TPR"/>
    <property type="match status" value="7"/>
</dbReference>
<dbReference type="InterPro" id="IPR019734">
    <property type="entry name" value="TPR_rpt"/>
</dbReference>
<dbReference type="GO" id="GO:0097363">
    <property type="term" value="F:protein O-acetylglucosaminyltransferase activity"/>
    <property type="evidence" value="ECO:0007669"/>
    <property type="project" value="UniProtKB-EC"/>
</dbReference>
<keyword evidence="5" id="KW-0328">Glycosyltransferase</keyword>
<feature type="repeat" description="TPR" evidence="10">
    <location>
        <begin position="164"/>
        <end position="197"/>
    </location>
</feature>
<evidence type="ECO:0000256" key="3">
    <source>
        <dbReference type="ARBA" id="ARBA00011970"/>
    </source>
</evidence>
<dbReference type="FunFam" id="1.25.40.10:FF:000181">
    <property type="entry name" value="probable UDP-N-acetylglucosamine--peptide N-acetylglucosaminyltransferase SEC"/>
    <property type="match status" value="1"/>
</dbReference>
<feature type="repeat" description="TPR" evidence="10">
    <location>
        <begin position="232"/>
        <end position="265"/>
    </location>
</feature>
<dbReference type="UniPathway" id="UPA00378"/>
<dbReference type="GO" id="GO:0009740">
    <property type="term" value="P:gibberellic acid mediated signaling pathway"/>
    <property type="evidence" value="ECO:0007669"/>
    <property type="project" value="UniProtKB-KW"/>
</dbReference>
<dbReference type="EMBL" id="GGEC01038336">
    <property type="protein sequence ID" value="MBX18820.1"/>
    <property type="molecule type" value="Transcribed_RNA"/>
</dbReference>
<dbReference type="EMBL" id="GGEC01038343">
    <property type="protein sequence ID" value="MBX18827.1"/>
    <property type="molecule type" value="Transcribed_RNA"/>
</dbReference>
<evidence type="ECO:0000259" key="11">
    <source>
        <dbReference type="Pfam" id="PF13844"/>
    </source>
</evidence>
<keyword evidence="7" id="KW-0677">Repeat</keyword>
<feature type="repeat" description="TPR" evidence="10">
    <location>
        <begin position="96"/>
        <end position="129"/>
    </location>
</feature>
<dbReference type="Pfam" id="PF13414">
    <property type="entry name" value="TPR_11"/>
    <property type="match status" value="3"/>
</dbReference>
<dbReference type="FunFam" id="3.40.50.11380:FF:000003">
    <property type="entry name" value="probable UDP-N-acetylglucosamine--peptide N-acetylglucosaminyltransferase SEC"/>
    <property type="match status" value="1"/>
</dbReference>
<evidence type="ECO:0000256" key="10">
    <source>
        <dbReference type="PROSITE-ProRule" id="PRU00339"/>
    </source>
</evidence>
<dbReference type="SMART" id="SM00028">
    <property type="entry name" value="TPR"/>
    <property type="match status" value="8"/>
</dbReference>
<protein>
    <recommendedName>
        <fullName evidence="4">Probable UDP-N-acetylglucosamine--peptide N-acetylglucosaminyltransferase SPINDLY</fullName>
        <ecNumber evidence="3">2.4.1.255</ecNumber>
    </recommendedName>
</protein>
<dbReference type="InterPro" id="IPR037919">
    <property type="entry name" value="OGT"/>
</dbReference>
<dbReference type="Pfam" id="PF00515">
    <property type="entry name" value="TPR_1"/>
    <property type="match status" value="1"/>
</dbReference>
<keyword evidence="9" id="KW-0939">Gibberellin signaling pathway</keyword>
<dbReference type="SUPFAM" id="SSF48452">
    <property type="entry name" value="TPR-like"/>
    <property type="match status" value="2"/>
</dbReference>
<dbReference type="PROSITE" id="PS50293">
    <property type="entry name" value="TPR_REGION"/>
    <property type="match status" value="4"/>
</dbReference>
<dbReference type="InterPro" id="IPR011990">
    <property type="entry name" value="TPR-like_helical_dom_sf"/>
</dbReference>
<comment type="similarity">
    <text evidence="2">Belongs to the glycosyltransferase 41 family. O-GlcNAc transferase subfamily.</text>
</comment>
<feature type="domain" description="O-GlcNAc transferase C-terminal" evidence="11">
    <location>
        <begin position="595"/>
        <end position="782"/>
    </location>
</feature>
<organism evidence="12">
    <name type="scientific">Rhizophora mucronata</name>
    <name type="common">Asiatic mangrove</name>
    <dbReference type="NCBI Taxonomy" id="61149"/>
    <lineage>
        <taxon>Eukaryota</taxon>
        <taxon>Viridiplantae</taxon>
        <taxon>Streptophyta</taxon>
        <taxon>Embryophyta</taxon>
        <taxon>Tracheophyta</taxon>
        <taxon>Spermatophyta</taxon>
        <taxon>Magnoliopsida</taxon>
        <taxon>eudicotyledons</taxon>
        <taxon>Gunneridae</taxon>
        <taxon>Pentapetalae</taxon>
        <taxon>rosids</taxon>
        <taxon>fabids</taxon>
        <taxon>Malpighiales</taxon>
        <taxon>Rhizophoraceae</taxon>
        <taxon>Rhizophora</taxon>
    </lineage>
</organism>
<evidence type="ECO:0000256" key="6">
    <source>
        <dbReference type="ARBA" id="ARBA00022679"/>
    </source>
</evidence>
<dbReference type="InterPro" id="IPR029489">
    <property type="entry name" value="OGT/SEC/SPY_C"/>
</dbReference>
<evidence type="ECO:0000256" key="1">
    <source>
        <dbReference type="ARBA" id="ARBA00004922"/>
    </source>
</evidence>
<dbReference type="FunFam" id="3.40.50.11380:FF:000002">
    <property type="entry name" value="probable UDP-N-acetylglucosamine--peptide N-acetylglucosaminyltransferase SEC"/>
    <property type="match status" value="1"/>
</dbReference>
<dbReference type="Gene3D" id="1.25.40.10">
    <property type="entry name" value="Tetratricopeptide repeat domain"/>
    <property type="match status" value="3"/>
</dbReference>
<evidence type="ECO:0000256" key="7">
    <source>
        <dbReference type="ARBA" id="ARBA00022737"/>
    </source>
</evidence>